<comment type="subcellular location">
    <subcellularLocation>
        <location evidence="1">Membrane</location>
        <topology evidence="1">Multi-pass membrane protein</topology>
    </subcellularLocation>
</comment>
<dbReference type="PANTHER" id="PTHR16950">
    <property type="entry name" value="ZINC TRANSPORTER SLC39A7 HISTIDINE-RICH MEMBRANE PROTEIN KE4"/>
    <property type="match status" value="1"/>
</dbReference>
<comment type="similarity">
    <text evidence="5">Belongs to the ZIP transporter (TC 2.A.5) family. KE4/Catsup subfamily.</text>
</comment>
<reference evidence="7" key="1">
    <citation type="submission" date="2022-12" db="EMBL/GenBank/DDBJ databases">
        <title>Genome assemblies of Blomia tropicalis.</title>
        <authorList>
            <person name="Cui Y."/>
        </authorList>
    </citation>
    <scope>NUCLEOTIDE SEQUENCE</scope>
    <source>
        <tissue evidence="7">Adult mites</tissue>
    </source>
</reference>
<evidence type="ECO:0000256" key="3">
    <source>
        <dbReference type="ARBA" id="ARBA00022989"/>
    </source>
</evidence>
<evidence type="ECO:0000256" key="6">
    <source>
        <dbReference type="SAM" id="Phobius"/>
    </source>
</evidence>
<organism evidence="7 8">
    <name type="scientific">Blomia tropicalis</name>
    <name type="common">Mite</name>
    <dbReference type="NCBI Taxonomy" id="40697"/>
    <lineage>
        <taxon>Eukaryota</taxon>
        <taxon>Metazoa</taxon>
        <taxon>Ecdysozoa</taxon>
        <taxon>Arthropoda</taxon>
        <taxon>Chelicerata</taxon>
        <taxon>Arachnida</taxon>
        <taxon>Acari</taxon>
        <taxon>Acariformes</taxon>
        <taxon>Sarcoptiformes</taxon>
        <taxon>Astigmata</taxon>
        <taxon>Glycyphagoidea</taxon>
        <taxon>Echimyopodidae</taxon>
        <taxon>Blomia</taxon>
    </lineage>
</organism>
<feature type="transmembrane region" description="Helical" evidence="6">
    <location>
        <begin position="20"/>
        <end position="44"/>
    </location>
</feature>
<evidence type="ECO:0000256" key="1">
    <source>
        <dbReference type="ARBA" id="ARBA00004141"/>
    </source>
</evidence>
<feature type="transmembrane region" description="Helical" evidence="6">
    <location>
        <begin position="272"/>
        <end position="292"/>
    </location>
</feature>
<evidence type="ECO:0008006" key="9">
    <source>
        <dbReference type="Google" id="ProtNLM"/>
    </source>
</evidence>
<evidence type="ECO:0000256" key="4">
    <source>
        <dbReference type="ARBA" id="ARBA00023136"/>
    </source>
</evidence>
<evidence type="ECO:0000313" key="8">
    <source>
        <dbReference type="Proteomes" id="UP001142055"/>
    </source>
</evidence>
<dbReference type="EMBL" id="JAPWDV010000001">
    <property type="protein sequence ID" value="KAJ6225448.1"/>
    <property type="molecule type" value="Genomic_DNA"/>
</dbReference>
<dbReference type="Pfam" id="PF02535">
    <property type="entry name" value="Zip"/>
    <property type="match status" value="2"/>
</dbReference>
<evidence type="ECO:0000256" key="2">
    <source>
        <dbReference type="ARBA" id="ARBA00022692"/>
    </source>
</evidence>
<proteinExistence type="inferred from homology"/>
<dbReference type="OMA" id="HEMPHEV"/>
<dbReference type="InterPro" id="IPR003689">
    <property type="entry name" value="ZIP"/>
</dbReference>
<name>A0A9Q0MHX8_BLOTA</name>
<dbReference type="PANTHER" id="PTHR16950:SF16">
    <property type="entry name" value="ZINC TRANSPORTER ZIP13"/>
    <property type="match status" value="1"/>
</dbReference>
<sequence>MNLIDWLIQLTRNYYDYLPLVIIAACTFISISSMLSLFIFNIFIHRHNPFTAIVRTNGHLGSNHHISYSPNVNDLSKNEIFKCVTSFALGAILSDVFFHLLPEATELLNHISSKDVVLYQGKWILIGLFCEPDEKISLVNNDNGTTNGLKHRKNTNKSNGAQLASVGNVTETSSSAVSNIKFTGYLNIIANGMDNFMHGMSVGGSFLVSFKAGCLTTLSIIIHEIPHEIADNVVLLRSGFSVWKAFMSQLGLSLATIFGSLTPLYFKSTEKPSWILPITAGGFIHIACCGLLPEVFKVVNEDDTTLIEPFKRLCWRIFFILLGSITMSTINDLIEFTELNPAVSN</sequence>
<dbReference type="Proteomes" id="UP001142055">
    <property type="component" value="Chromosome 1"/>
</dbReference>
<feature type="transmembrane region" description="Helical" evidence="6">
    <location>
        <begin position="245"/>
        <end position="266"/>
    </location>
</feature>
<keyword evidence="2 6" id="KW-0812">Transmembrane</keyword>
<accession>A0A9Q0MHX8</accession>
<comment type="caution">
    <text evidence="7">The sequence shown here is derived from an EMBL/GenBank/DDBJ whole genome shotgun (WGS) entry which is preliminary data.</text>
</comment>
<dbReference type="AlphaFoldDB" id="A0A9Q0MHX8"/>
<dbReference type="GO" id="GO:0005385">
    <property type="term" value="F:zinc ion transmembrane transporter activity"/>
    <property type="evidence" value="ECO:0007669"/>
    <property type="project" value="TreeGrafter"/>
</dbReference>
<protein>
    <recommendedName>
        <fullName evidence="9">Zinc transporter ZIP13</fullName>
    </recommendedName>
</protein>
<dbReference type="GO" id="GO:0006882">
    <property type="term" value="P:intracellular zinc ion homeostasis"/>
    <property type="evidence" value="ECO:0007669"/>
    <property type="project" value="TreeGrafter"/>
</dbReference>
<keyword evidence="4 6" id="KW-0472">Membrane</keyword>
<gene>
    <name evidence="7" type="ORF">RDWZM_003993</name>
</gene>
<keyword evidence="8" id="KW-1185">Reference proteome</keyword>
<evidence type="ECO:0000313" key="7">
    <source>
        <dbReference type="EMBL" id="KAJ6225448.1"/>
    </source>
</evidence>
<evidence type="ECO:0000256" key="5">
    <source>
        <dbReference type="ARBA" id="ARBA00038485"/>
    </source>
</evidence>
<dbReference type="GO" id="GO:0016020">
    <property type="term" value="C:membrane"/>
    <property type="evidence" value="ECO:0007669"/>
    <property type="project" value="UniProtKB-SubCell"/>
</dbReference>
<keyword evidence="3 6" id="KW-1133">Transmembrane helix</keyword>